<dbReference type="Gene3D" id="3.30.1330.60">
    <property type="entry name" value="OmpA-like domain"/>
    <property type="match status" value="1"/>
</dbReference>
<evidence type="ECO:0000313" key="13">
    <source>
        <dbReference type="EMBL" id="MCF2300819.1"/>
    </source>
</evidence>
<evidence type="ECO:0000256" key="1">
    <source>
        <dbReference type="ARBA" id="ARBA00004571"/>
    </source>
</evidence>
<dbReference type="InterPro" id="IPR006664">
    <property type="entry name" value="OMP_bac"/>
</dbReference>
<dbReference type="Gene3D" id="2.40.160.20">
    <property type="match status" value="1"/>
</dbReference>
<accession>A0AAW4ZUR0</accession>
<dbReference type="RefSeq" id="WP_232581020.1">
    <property type="nucleotide sequence ID" value="NZ_WMCP01000002.1"/>
</dbReference>
<evidence type="ECO:0000256" key="8">
    <source>
        <dbReference type="ARBA" id="ARBA00023136"/>
    </source>
</evidence>
<dbReference type="Pfam" id="PF00691">
    <property type="entry name" value="OmpA"/>
    <property type="match status" value="1"/>
</dbReference>
<evidence type="ECO:0000256" key="10">
    <source>
        <dbReference type="PROSITE-ProRule" id="PRU00473"/>
    </source>
</evidence>
<dbReference type="PANTHER" id="PTHR30329">
    <property type="entry name" value="STATOR ELEMENT OF FLAGELLAR MOTOR COMPLEX"/>
    <property type="match status" value="1"/>
</dbReference>
<dbReference type="SUPFAM" id="SSF103088">
    <property type="entry name" value="OmpA-like"/>
    <property type="match status" value="1"/>
</dbReference>
<sequence length="326" mass="35167">MKKLLLVLPLTLAISNIVNAATDDPFYAGARVGVSHISDMDKAVTDVTGFNNDNFAGGIFMGYQITPWFAVEGGYTHLGNAKLKDVHGSYEAQGGDLVGKFSYSLNNNIDLFLKAGSFYYDWNAIGAGVNNSDNGWAATAGVGAEYFINNNISTRVEYQYYNDVGGVDIHFGGVAFVYHWGAPAPVIVPEPVYIDQVTVEKIDPITLTVPFAFDSAAITTGDAKHLVPFEERLNAHPDNTIIIVGHTDSRGSEAYNIQLSKQRAEAVAKEIRAHLNVSADRVLSEGRGELDPIASNDTEAGRAANRRVDIIAPAIEVETVTQVLAE</sequence>
<dbReference type="Proteomes" id="UP000813876">
    <property type="component" value="Unassembled WGS sequence"/>
</dbReference>
<dbReference type="GO" id="GO:0006811">
    <property type="term" value="P:monoatomic ion transport"/>
    <property type="evidence" value="ECO:0007669"/>
    <property type="project" value="UniProtKB-KW"/>
</dbReference>
<evidence type="ECO:0000256" key="6">
    <source>
        <dbReference type="ARBA" id="ARBA00023065"/>
    </source>
</evidence>
<dbReference type="PANTHER" id="PTHR30329:SF21">
    <property type="entry name" value="LIPOPROTEIN YIAD-RELATED"/>
    <property type="match status" value="1"/>
</dbReference>
<evidence type="ECO:0000256" key="4">
    <source>
        <dbReference type="ARBA" id="ARBA00022452"/>
    </source>
</evidence>
<dbReference type="GO" id="GO:0009279">
    <property type="term" value="C:cell outer membrane"/>
    <property type="evidence" value="ECO:0007669"/>
    <property type="project" value="UniProtKB-SubCell"/>
</dbReference>
<comment type="subcellular location">
    <subcellularLocation>
        <location evidence="1">Cell outer membrane</location>
        <topology evidence="1">Multi-pass membrane protein</topology>
    </subcellularLocation>
</comment>
<keyword evidence="4" id="KW-1134">Transmembrane beta strand</keyword>
<reference evidence="13" key="1">
    <citation type="submission" date="2019-11" db="EMBL/GenBank/DDBJ databases">
        <title>Comparative genomics of photobacteria reveal adaptation to distinct habitats.</title>
        <authorList>
            <person name="Fuertes-Perez S."/>
            <person name="Hilgarth M."/>
            <person name="Vogel R.F."/>
        </authorList>
    </citation>
    <scope>NUCLEOTIDE SEQUENCE</scope>
    <source>
        <strain evidence="13">TMW2.2145</strain>
    </source>
</reference>
<dbReference type="AlphaFoldDB" id="A0AAW4ZUR0"/>
<keyword evidence="3" id="KW-0813">Transport</keyword>
<dbReference type="InterPro" id="IPR036737">
    <property type="entry name" value="OmpA-like_sf"/>
</dbReference>
<keyword evidence="9" id="KW-0998">Cell outer membrane</keyword>
<keyword evidence="11" id="KW-0732">Signal</keyword>
<dbReference type="InterPro" id="IPR006665">
    <property type="entry name" value="OmpA-like"/>
</dbReference>
<dbReference type="SUPFAM" id="SSF56925">
    <property type="entry name" value="OMPA-like"/>
    <property type="match status" value="1"/>
</dbReference>
<dbReference type="EMBL" id="WMCP01000002">
    <property type="protein sequence ID" value="MCF2300819.1"/>
    <property type="molecule type" value="Genomic_DNA"/>
</dbReference>
<dbReference type="InterPro" id="IPR011250">
    <property type="entry name" value="OMP/PagP_B-barrel"/>
</dbReference>
<evidence type="ECO:0000256" key="11">
    <source>
        <dbReference type="SAM" id="SignalP"/>
    </source>
</evidence>
<dbReference type="CDD" id="cd07185">
    <property type="entry name" value="OmpA_C-like"/>
    <property type="match status" value="1"/>
</dbReference>
<dbReference type="InterPro" id="IPR000498">
    <property type="entry name" value="OmpA-like_TM_dom"/>
</dbReference>
<organism evidence="13 14">
    <name type="scientific">Photobacterium phosphoreum</name>
    <dbReference type="NCBI Taxonomy" id="659"/>
    <lineage>
        <taxon>Bacteria</taxon>
        <taxon>Pseudomonadati</taxon>
        <taxon>Pseudomonadota</taxon>
        <taxon>Gammaproteobacteria</taxon>
        <taxon>Vibrionales</taxon>
        <taxon>Vibrionaceae</taxon>
        <taxon>Photobacterium</taxon>
    </lineage>
</organism>
<dbReference type="Pfam" id="PF01389">
    <property type="entry name" value="OmpA_membrane"/>
    <property type="match status" value="1"/>
</dbReference>
<dbReference type="GO" id="GO:0046930">
    <property type="term" value="C:pore complex"/>
    <property type="evidence" value="ECO:0007669"/>
    <property type="project" value="UniProtKB-KW"/>
</dbReference>
<proteinExistence type="inferred from homology"/>
<gene>
    <name evidence="13" type="ORF">GLP33_03645</name>
</gene>
<keyword evidence="5" id="KW-0812">Transmembrane</keyword>
<dbReference type="PRINTS" id="PR01021">
    <property type="entry name" value="OMPADOMAIN"/>
</dbReference>
<dbReference type="PROSITE" id="PS51123">
    <property type="entry name" value="OMPA_2"/>
    <property type="match status" value="1"/>
</dbReference>
<feature type="signal peptide" evidence="11">
    <location>
        <begin position="1"/>
        <end position="20"/>
    </location>
</feature>
<evidence type="ECO:0000313" key="14">
    <source>
        <dbReference type="Proteomes" id="UP000813876"/>
    </source>
</evidence>
<comment type="caution">
    <text evidence="13">The sequence shown here is derived from an EMBL/GenBank/DDBJ whole genome shotgun (WGS) entry which is preliminary data.</text>
</comment>
<evidence type="ECO:0000256" key="5">
    <source>
        <dbReference type="ARBA" id="ARBA00022692"/>
    </source>
</evidence>
<evidence type="ECO:0000259" key="12">
    <source>
        <dbReference type="PROSITE" id="PS51123"/>
    </source>
</evidence>
<dbReference type="InterPro" id="IPR050330">
    <property type="entry name" value="Bact_OuterMem_StrucFunc"/>
</dbReference>
<feature type="chain" id="PRO_5043800875" evidence="11">
    <location>
        <begin position="21"/>
        <end position="326"/>
    </location>
</feature>
<comment type="similarity">
    <text evidence="2">Belongs to the outer membrane OOP (TC 1.B.6) superfamily. OmpA family.</text>
</comment>
<keyword evidence="7" id="KW-0626">Porin</keyword>
<keyword evidence="6" id="KW-0406">Ion transport</keyword>
<evidence type="ECO:0000256" key="7">
    <source>
        <dbReference type="ARBA" id="ARBA00023114"/>
    </source>
</evidence>
<evidence type="ECO:0000256" key="9">
    <source>
        <dbReference type="ARBA" id="ARBA00023237"/>
    </source>
</evidence>
<dbReference type="GO" id="GO:0015288">
    <property type="term" value="F:porin activity"/>
    <property type="evidence" value="ECO:0007669"/>
    <property type="project" value="UniProtKB-KW"/>
</dbReference>
<feature type="domain" description="OmpA-like" evidence="12">
    <location>
        <begin position="198"/>
        <end position="316"/>
    </location>
</feature>
<evidence type="ECO:0000256" key="2">
    <source>
        <dbReference type="ARBA" id="ARBA00005710"/>
    </source>
</evidence>
<keyword evidence="8 10" id="KW-0472">Membrane</keyword>
<protein>
    <submittedName>
        <fullName evidence="13">OmpA family protein</fullName>
    </submittedName>
</protein>
<evidence type="ECO:0000256" key="3">
    <source>
        <dbReference type="ARBA" id="ARBA00022448"/>
    </source>
</evidence>
<name>A0AAW4ZUR0_PHOPO</name>